<dbReference type="InterPro" id="IPR000672">
    <property type="entry name" value="THF_DH/CycHdrlase"/>
</dbReference>
<dbReference type="EMBL" id="LACI01000549">
    <property type="protein sequence ID" value="KJU86555.1"/>
    <property type="molecule type" value="Genomic_DNA"/>
</dbReference>
<dbReference type="SUPFAM" id="SSF51735">
    <property type="entry name" value="NAD(P)-binding Rossmann-fold domains"/>
    <property type="match status" value="1"/>
</dbReference>
<dbReference type="PROSITE" id="PS00767">
    <property type="entry name" value="THF_DHG_CYH_2"/>
    <property type="match status" value="1"/>
</dbReference>
<keyword evidence="3 12" id="KW-0554">One-carbon metabolism</keyword>
<keyword evidence="5 12" id="KW-0658">Purine biosynthesis</keyword>
<comment type="caution">
    <text evidence="15">The sequence shown here is derived from an EMBL/GenBank/DDBJ whole genome shotgun (WGS) entry which is preliminary data.</text>
</comment>
<dbReference type="InterPro" id="IPR020630">
    <property type="entry name" value="THF_DH/CycHdrlase_cat_dom"/>
</dbReference>
<dbReference type="InterPro" id="IPR020867">
    <property type="entry name" value="THF_DH/CycHdrlase_CS"/>
</dbReference>
<evidence type="ECO:0000259" key="13">
    <source>
        <dbReference type="Pfam" id="PF00763"/>
    </source>
</evidence>
<dbReference type="HAMAP" id="MF_01576">
    <property type="entry name" value="THF_DHG_CYH"/>
    <property type="match status" value="1"/>
</dbReference>
<dbReference type="FunFam" id="3.40.50.10860:FF:000005">
    <property type="entry name" value="C-1-tetrahydrofolate synthase, cytoplasmic, putative"/>
    <property type="match status" value="1"/>
</dbReference>
<feature type="domain" description="Tetrahydrofolate dehydrogenase/cyclohydrolase NAD(P)-binding" evidence="14">
    <location>
        <begin position="139"/>
        <end position="279"/>
    </location>
</feature>
<protein>
    <recommendedName>
        <fullName evidence="12">Bifunctional protein FolD</fullName>
    </recommendedName>
    <domain>
        <recommendedName>
            <fullName evidence="12">Methylenetetrahydrofolate dehydrogenase</fullName>
            <ecNumber evidence="12">1.5.1.5</ecNumber>
        </recommendedName>
    </domain>
    <domain>
        <recommendedName>
            <fullName evidence="12">Methenyltetrahydrofolate cyclohydrolase</fullName>
            <ecNumber evidence="12">3.5.4.9</ecNumber>
        </recommendedName>
    </domain>
</protein>
<dbReference type="Proteomes" id="UP000033423">
    <property type="component" value="Unassembled WGS sequence"/>
</dbReference>
<comment type="function">
    <text evidence="12">Catalyzes the oxidation of 5,10-methylenetetrahydrofolate to 5,10-methenyltetrahydrofolate and then the hydrolysis of 5,10-methenyltetrahydrofolate to 10-formyltetrahydrofolate.</text>
</comment>
<dbReference type="Gene3D" id="3.40.50.720">
    <property type="entry name" value="NAD(P)-binding Rossmann-like Domain"/>
    <property type="match status" value="1"/>
</dbReference>
<keyword evidence="11 12" id="KW-0511">Multifunctional enzyme</keyword>
<dbReference type="FunFam" id="3.40.50.720:FF:000094">
    <property type="entry name" value="Bifunctional protein FolD"/>
    <property type="match status" value="1"/>
</dbReference>
<accession>A0A0F3GXG6</accession>
<keyword evidence="9 12" id="KW-0368">Histidine biosynthesis</keyword>
<comment type="catalytic activity">
    <reaction evidence="12">
        <text>(6R)-5,10-methylene-5,6,7,8-tetrahydrofolate + NADP(+) = (6R)-5,10-methenyltetrahydrofolate + NADPH</text>
        <dbReference type="Rhea" id="RHEA:22812"/>
        <dbReference type="ChEBI" id="CHEBI:15636"/>
        <dbReference type="ChEBI" id="CHEBI:57455"/>
        <dbReference type="ChEBI" id="CHEBI:57783"/>
        <dbReference type="ChEBI" id="CHEBI:58349"/>
        <dbReference type="EC" id="1.5.1.5"/>
    </reaction>
</comment>
<dbReference type="PROSITE" id="PS00766">
    <property type="entry name" value="THF_DHG_CYH_1"/>
    <property type="match status" value="1"/>
</dbReference>
<dbReference type="GO" id="GO:0009086">
    <property type="term" value="P:methionine biosynthetic process"/>
    <property type="evidence" value="ECO:0007669"/>
    <property type="project" value="UniProtKB-KW"/>
</dbReference>
<keyword evidence="16" id="KW-1185">Reference proteome</keyword>
<evidence type="ECO:0000256" key="11">
    <source>
        <dbReference type="ARBA" id="ARBA00023268"/>
    </source>
</evidence>
<organism evidence="15 16">
    <name type="scientific">Candidatus Magnetobacterium bavaricum</name>
    <dbReference type="NCBI Taxonomy" id="29290"/>
    <lineage>
        <taxon>Bacteria</taxon>
        <taxon>Pseudomonadati</taxon>
        <taxon>Nitrospirota</taxon>
        <taxon>Thermodesulfovibrionia</taxon>
        <taxon>Thermodesulfovibrionales</taxon>
        <taxon>Candidatus Magnetobacteriaceae</taxon>
        <taxon>Candidatus Magnetobacterium</taxon>
    </lineage>
</organism>
<dbReference type="GO" id="GO:0000105">
    <property type="term" value="P:L-histidine biosynthetic process"/>
    <property type="evidence" value="ECO:0007669"/>
    <property type="project" value="UniProtKB-KW"/>
</dbReference>
<dbReference type="GO" id="GO:0006164">
    <property type="term" value="P:purine nucleotide biosynthetic process"/>
    <property type="evidence" value="ECO:0007669"/>
    <property type="project" value="UniProtKB-KW"/>
</dbReference>
<evidence type="ECO:0000256" key="4">
    <source>
        <dbReference type="ARBA" id="ARBA00022605"/>
    </source>
</evidence>
<comment type="caution">
    <text evidence="12">Lacks conserved residue(s) required for the propagation of feature annotation.</text>
</comment>
<dbReference type="CDD" id="cd01080">
    <property type="entry name" value="NAD_bind_m-THF_DH_Cyclohyd"/>
    <property type="match status" value="1"/>
</dbReference>
<dbReference type="GO" id="GO:0035999">
    <property type="term" value="P:tetrahydrofolate interconversion"/>
    <property type="evidence" value="ECO:0007669"/>
    <property type="project" value="UniProtKB-UniRule"/>
</dbReference>
<evidence type="ECO:0000256" key="6">
    <source>
        <dbReference type="ARBA" id="ARBA00022801"/>
    </source>
</evidence>
<evidence type="ECO:0000259" key="14">
    <source>
        <dbReference type="Pfam" id="PF02882"/>
    </source>
</evidence>
<feature type="domain" description="Tetrahydrofolate dehydrogenase/cyclohydrolase catalytic" evidence="13">
    <location>
        <begin position="6"/>
        <end position="120"/>
    </location>
</feature>
<evidence type="ECO:0000256" key="1">
    <source>
        <dbReference type="ARBA" id="ARBA00004777"/>
    </source>
</evidence>
<evidence type="ECO:0000256" key="8">
    <source>
        <dbReference type="ARBA" id="ARBA00023002"/>
    </source>
</evidence>
<gene>
    <name evidence="12" type="primary">folD</name>
    <name evidence="15" type="ORF">MBAV_001245</name>
</gene>
<comment type="subunit">
    <text evidence="2 12">Homodimer.</text>
</comment>
<dbReference type="GO" id="GO:0004488">
    <property type="term" value="F:methylenetetrahydrofolate dehydrogenase (NADP+) activity"/>
    <property type="evidence" value="ECO:0007669"/>
    <property type="project" value="UniProtKB-UniRule"/>
</dbReference>
<dbReference type="NCBIfam" id="NF008058">
    <property type="entry name" value="PRK10792.1"/>
    <property type="match status" value="1"/>
</dbReference>
<comment type="catalytic activity">
    <reaction evidence="12">
        <text>(6R)-5,10-methenyltetrahydrofolate + H2O = (6R)-10-formyltetrahydrofolate + H(+)</text>
        <dbReference type="Rhea" id="RHEA:23700"/>
        <dbReference type="ChEBI" id="CHEBI:15377"/>
        <dbReference type="ChEBI" id="CHEBI:15378"/>
        <dbReference type="ChEBI" id="CHEBI:57455"/>
        <dbReference type="ChEBI" id="CHEBI:195366"/>
        <dbReference type="EC" id="3.5.4.9"/>
    </reaction>
</comment>
<dbReference type="UniPathway" id="UPA00193"/>
<keyword evidence="7 12" id="KW-0521">NADP</keyword>
<sequence length="285" mass="30329">MSAIIIDGKKVSKDITDALQKETAELRAKGVEPGLAVVLVGENPASKKYVASKEKMCETLGIRSLGHKISDTTTQVELIKLIDDLNADPKVHGILVQLPLPKHLDEKAVMHRIAPEKDVDGFGPDALGRLLLDEPGYLPCTPHGCMKLLDAYGIDPKGKHAVVVGRSVIVGKPISMLLLRQHATVTICHSRTANLKEVCLSADIICAAVGKAEMIKGDWVKEGATVIDIGINVGADGKLVGDVEFGTAKERAGFITPVPGGVGPMTIAMLMYNTVEAAKFTLTNK</sequence>
<dbReference type="InterPro" id="IPR046346">
    <property type="entry name" value="Aminoacid_DH-like_N_sf"/>
</dbReference>
<dbReference type="GO" id="GO:0004477">
    <property type="term" value="F:methenyltetrahydrofolate cyclohydrolase activity"/>
    <property type="evidence" value="ECO:0007669"/>
    <property type="project" value="UniProtKB-UniRule"/>
</dbReference>
<dbReference type="PRINTS" id="PR00085">
    <property type="entry name" value="THFDHDRGNASE"/>
</dbReference>
<evidence type="ECO:0000313" key="16">
    <source>
        <dbReference type="Proteomes" id="UP000033423"/>
    </source>
</evidence>
<dbReference type="EC" id="1.5.1.5" evidence="12"/>
<keyword evidence="6 12" id="KW-0378">Hydrolase</keyword>
<dbReference type="Pfam" id="PF00763">
    <property type="entry name" value="THF_DHG_CYH"/>
    <property type="match status" value="1"/>
</dbReference>
<proteinExistence type="inferred from homology"/>
<dbReference type="InterPro" id="IPR036291">
    <property type="entry name" value="NAD(P)-bd_dom_sf"/>
</dbReference>
<comment type="similarity">
    <text evidence="12">Belongs to the tetrahydrofolate dehydrogenase/cyclohydrolase family.</text>
</comment>
<dbReference type="PANTHER" id="PTHR48099">
    <property type="entry name" value="C-1-TETRAHYDROFOLATE SYNTHASE, CYTOPLASMIC-RELATED"/>
    <property type="match status" value="1"/>
</dbReference>
<dbReference type="GO" id="GO:0005829">
    <property type="term" value="C:cytosol"/>
    <property type="evidence" value="ECO:0007669"/>
    <property type="project" value="TreeGrafter"/>
</dbReference>
<comment type="pathway">
    <text evidence="1 12">One-carbon metabolism; tetrahydrofolate interconversion.</text>
</comment>
<dbReference type="PANTHER" id="PTHR48099:SF5">
    <property type="entry name" value="C-1-TETRAHYDROFOLATE SYNTHASE, CYTOPLASMIC"/>
    <property type="match status" value="1"/>
</dbReference>
<dbReference type="Pfam" id="PF02882">
    <property type="entry name" value="THF_DHG_CYH_C"/>
    <property type="match status" value="1"/>
</dbReference>
<evidence type="ECO:0000256" key="12">
    <source>
        <dbReference type="HAMAP-Rule" id="MF_01576"/>
    </source>
</evidence>
<evidence type="ECO:0000256" key="9">
    <source>
        <dbReference type="ARBA" id="ARBA00023102"/>
    </source>
</evidence>
<feature type="binding site" evidence="12">
    <location>
        <position position="231"/>
    </location>
    <ligand>
        <name>NADP(+)</name>
        <dbReference type="ChEBI" id="CHEBI:58349"/>
    </ligand>
</feature>
<feature type="binding site" evidence="12">
    <location>
        <begin position="165"/>
        <end position="167"/>
    </location>
    <ligand>
        <name>NADP(+)</name>
        <dbReference type="ChEBI" id="CHEBI:58349"/>
    </ligand>
</feature>
<dbReference type="Gene3D" id="3.40.50.10860">
    <property type="entry name" value="Leucine Dehydrogenase, chain A, domain 1"/>
    <property type="match status" value="1"/>
</dbReference>
<dbReference type="PATRIC" id="fig|29290.4.peg.1654"/>
<evidence type="ECO:0000313" key="15">
    <source>
        <dbReference type="EMBL" id="KJU86555.1"/>
    </source>
</evidence>
<dbReference type="NCBIfam" id="NF010783">
    <property type="entry name" value="PRK14186.1"/>
    <property type="match status" value="1"/>
</dbReference>
<evidence type="ECO:0000256" key="2">
    <source>
        <dbReference type="ARBA" id="ARBA00011738"/>
    </source>
</evidence>
<dbReference type="SUPFAM" id="SSF53223">
    <property type="entry name" value="Aminoacid dehydrogenase-like, N-terminal domain"/>
    <property type="match status" value="1"/>
</dbReference>
<keyword evidence="8 12" id="KW-0560">Oxidoreductase</keyword>
<evidence type="ECO:0000256" key="5">
    <source>
        <dbReference type="ARBA" id="ARBA00022755"/>
    </source>
</evidence>
<reference evidence="15 16" key="1">
    <citation type="submission" date="2015-02" db="EMBL/GenBank/DDBJ databases">
        <title>Single-cell genomics of uncultivated deep-branching MTB reveals a conserved set of magnetosome genes.</title>
        <authorList>
            <person name="Kolinko S."/>
            <person name="Richter M."/>
            <person name="Glockner F.O."/>
            <person name="Brachmann A."/>
            <person name="Schuler D."/>
        </authorList>
    </citation>
    <scope>NUCLEOTIDE SEQUENCE [LARGE SCALE GENOMIC DNA]</scope>
    <source>
        <strain evidence="15">TM-1</strain>
    </source>
</reference>
<keyword evidence="10 12" id="KW-0486">Methionine biosynthesis</keyword>
<dbReference type="AlphaFoldDB" id="A0A0F3GXG6"/>
<evidence type="ECO:0000256" key="3">
    <source>
        <dbReference type="ARBA" id="ARBA00022563"/>
    </source>
</evidence>
<keyword evidence="4 12" id="KW-0028">Amino-acid biosynthesis</keyword>
<name>A0A0F3GXG6_9BACT</name>
<evidence type="ECO:0000256" key="10">
    <source>
        <dbReference type="ARBA" id="ARBA00023167"/>
    </source>
</evidence>
<evidence type="ECO:0000256" key="7">
    <source>
        <dbReference type="ARBA" id="ARBA00022857"/>
    </source>
</evidence>
<dbReference type="InterPro" id="IPR020631">
    <property type="entry name" value="THF_DH/CycHdrlase_NAD-bd_dom"/>
</dbReference>
<dbReference type="EC" id="3.5.4.9" evidence="12"/>